<keyword evidence="3" id="KW-1185">Reference proteome</keyword>
<dbReference type="InterPro" id="IPR050819">
    <property type="entry name" value="Tripeptidyl-peptidase_I"/>
</dbReference>
<protein>
    <recommendedName>
        <fullName evidence="1">Peptidase S53 domain-containing protein</fullName>
    </recommendedName>
</protein>
<dbReference type="RefSeq" id="WP_220207518.1">
    <property type="nucleotide sequence ID" value="NZ_BNJK01000001.1"/>
</dbReference>
<dbReference type="GO" id="GO:0004252">
    <property type="term" value="F:serine-type endopeptidase activity"/>
    <property type="evidence" value="ECO:0007669"/>
    <property type="project" value="InterPro"/>
</dbReference>
<dbReference type="GO" id="GO:0008240">
    <property type="term" value="F:tripeptidyl-peptidase activity"/>
    <property type="evidence" value="ECO:0007669"/>
    <property type="project" value="TreeGrafter"/>
</dbReference>
<evidence type="ECO:0000259" key="1">
    <source>
        <dbReference type="PROSITE" id="PS51695"/>
    </source>
</evidence>
<accession>A0A8J3IJX9</accession>
<sequence length="468" mass="50241">MLSPVDTVVRKLVPLAFVVALFWSLIPLARTPASAHQLRVLGYSFKGHMNTVQDGGILGPLAKAPTNADCQAEGHIHCYSPQELRKAYGLTSAIDSGITGKGETIALIESFGSPTALEDLKKFDKDYGLPDPPSFEQIAPLGSVPFDPKTHGFIGWALETSLDVQWAHAMAPGANIVVMTSPVAQTQGTQGLPEFLQLEKYAIQHHYKIFSQSWAATENTLFTPEGKKVLNDFDTFYKQAVQEDDATFFSAAGDSGSANVDEKGHTYPFPTVNFPASSPWATAVGGTSLSTDADGNYQSEKVWNQGVGAAGGGGISQYFKTPEYQNANLPKSVLETLKGYRGIPDVSADADPDTGLPIYMGFLDTDKDSPGNGYYVFGGSSGSTPIWAGFLADAFQYAGHPIKQLNSKLYQLAQDKDAYAHVFHDVTVGDNAQSPIPGYQATEGWDLATGWGSPIADKLFDYLASVDK</sequence>
<dbReference type="GO" id="GO:0006508">
    <property type="term" value="P:proteolysis"/>
    <property type="evidence" value="ECO:0007669"/>
    <property type="project" value="InterPro"/>
</dbReference>
<reference evidence="2" key="1">
    <citation type="submission" date="2020-10" db="EMBL/GenBank/DDBJ databases">
        <title>Taxonomic study of unclassified bacteria belonging to the class Ktedonobacteria.</title>
        <authorList>
            <person name="Yabe S."/>
            <person name="Wang C.M."/>
            <person name="Zheng Y."/>
            <person name="Sakai Y."/>
            <person name="Cavaletti L."/>
            <person name="Monciardini P."/>
            <person name="Donadio S."/>
        </authorList>
    </citation>
    <scope>NUCLEOTIDE SEQUENCE</scope>
    <source>
        <strain evidence="2">ID150040</strain>
    </source>
</reference>
<organism evidence="2 3">
    <name type="scientific">Reticulibacter mediterranei</name>
    <dbReference type="NCBI Taxonomy" id="2778369"/>
    <lineage>
        <taxon>Bacteria</taxon>
        <taxon>Bacillati</taxon>
        <taxon>Chloroflexota</taxon>
        <taxon>Ktedonobacteria</taxon>
        <taxon>Ktedonobacterales</taxon>
        <taxon>Reticulibacteraceae</taxon>
        <taxon>Reticulibacter</taxon>
    </lineage>
</organism>
<proteinExistence type="predicted"/>
<dbReference type="InterPro" id="IPR000209">
    <property type="entry name" value="Peptidase_S8/S53_dom"/>
</dbReference>
<dbReference type="PANTHER" id="PTHR14218">
    <property type="entry name" value="PROTEASE S8 TRIPEPTIDYL PEPTIDASE I CLN2"/>
    <property type="match status" value="1"/>
</dbReference>
<dbReference type="PROSITE" id="PS51695">
    <property type="entry name" value="SEDOLISIN"/>
    <property type="match status" value="1"/>
</dbReference>
<dbReference type="InterPro" id="IPR030400">
    <property type="entry name" value="Sedolisin_dom"/>
</dbReference>
<gene>
    <name evidence="2" type="ORF">KSF_069770</name>
</gene>
<comment type="caution">
    <text evidence="2">The sequence shown here is derived from an EMBL/GenBank/DDBJ whole genome shotgun (WGS) entry which is preliminary data.</text>
</comment>
<dbReference type="PANTHER" id="PTHR14218:SF15">
    <property type="entry name" value="TRIPEPTIDYL-PEPTIDASE 1"/>
    <property type="match status" value="1"/>
</dbReference>
<dbReference type="Proteomes" id="UP000597444">
    <property type="component" value="Unassembled WGS sequence"/>
</dbReference>
<dbReference type="InterPro" id="IPR036852">
    <property type="entry name" value="Peptidase_S8/S53_dom_sf"/>
</dbReference>
<dbReference type="Gene3D" id="3.40.50.200">
    <property type="entry name" value="Peptidase S8/S53 domain"/>
    <property type="match status" value="1"/>
</dbReference>
<dbReference type="AlphaFoldDB" id="A0A8J3IJX9"/>
<evidence type="ECO:0000313" key="2">
    <source>
        <dbReference type="EMBL" id="GHO96929.1"/>
    </source>
</evidence>
<feature type="domain" description="Peptidase S53" evidence="1">
    <location>
        <begin position="78"/>
        <end position="466"/>
    </location>
</feature>
<evidence type="ECO:0000313" key="3">
    <source>
        <dbReference type="Proteomes" id="UP000597444"/>
    </source>
</evidence>
<dbReference type="Pfam" id="PF00082">
    <property type="entry name" value="Peptidase_S8"/>
    <property type="match status" value="1"/>
</dbReference>
<name>A0A8J3IJX9_9CHLR</name>
<dbReference type="EMBL" id="BNJK01000001">
    <property type="protein sequence ID" value="GHO96929.1"/>
    <property type="molecule type" value="Genomic_DNA"/>
</dbReference>
<dbReference type="SUPFAM" id="SSF52743">
    <property type="entry name" value="Subtilisin-like"/>
    <property type="match status" value="1"/>
</dbReference>
<dbReference type="CDD" id="cd04056">
    <property type="entry name" value="Peptidases_S53"/>
    <property type="match status" value="1"/>
</dbReference>